<protein>
    <submittedName>
        <fullName evidence="1">Uncharacterized protein</fullName>
    </submittedName>
</protein>
<evidence type="ECO:0000313" key="1">
    <source>
        <dbReference type="EMBL" id="AWI55393.1"/>
    </source>
</evidence>
<dbReference type="EMBL" id="CP029211">
    <property type="protein sequence ID" value="AWI55393.1"/>
    <property type="molecule type" value="Genomic_DNA"/>
</dbReference>
<keyword evidence="1" id="KW-0614">Plasmid</keyword>
<organism evidence="1 2">
    <name type="scientific">Aquabacterium olei</name>
    <dbReference type="NCBI Taxonomy" id="1296669"/>
    <lineage>
        <taxon>Bacteria</taxon>
        <taxon>Pseudomonadati</taxon>
        <taxon>Pseudomonadota</taxon>
        <taxon>Betaproteobacteria</taxon>
        <taxon>Burkholderiales</taxon>
        <taxon>Aquabacterium</taxon>
    </lineage>
</organism>
<evidence type="ECO:0000313" key="2">
    <source>
        <dbReference type="Proteomes" id="UP000244892"/>
    </source>
</evidence>
<proteinExistence type="predicted"/>
<geneLocation type="plasmid" evidence="2">
    <name>ptb101</name>
</geneLocation>
<dbReference type="KEGG" id="aon:DEH84_17510"/>
<sequence length="138" mass="14812">MNGGCLTSLPSFHSMKNSIDNHVLREELIRHGFQDITSVNRSTKSWRLKHPAMTHWVSVKLAADPSRAMTSDPLVLHPDDADRLKSAMPLPGVSVGDKPYKGSSTKYDGVPGWAFSVESVDALGRALGVLMPGGSASA</sequence>
<keyword evidence="2" id="KW-1185">Reference proteome</keyword>
<name>A0A2U8FWI5_9BURK</name>
<reference evidence="1 2" key="1">
    <citation type="submission" date="2018-05" db="EMBL/GenBank/DDBJ databases">
        <title>complete genome sequence of Aquabacterium olei NBRC 110486.</title>
        <authorList>
            <person name="Tang B."/>
            <person name="Chang J."/>
            <person name="Zhang L."/>
            <person name="Yang H."/>
        </authorList>
    </citation>
    <scope>NUCLEOTIDE SEQUENCE [LARGE SCALE GENOMIC DNA]</scope>
    <source>
        <strain evidence="1 2">NBRC 110486</strain>
        <plasmid evidence="2">Plasmid ptb101</plasmid>
    </source>
</reference>
<dbReference type="Proteomes" id="UP000244892">
    <property type="component" value="Plasmid pTB101"/>
</dbReference>
<dbReference type="AlphaFoldDB" id="A0A2U8FWI5"/>
<accession>A0A2U8FWI5</accession>
<gene>
    <name evidence="1" type="ORF">DEH84_17510</name>
</gene>